<gene>
    <name evidence="3" type="ORF">g.12294</name>
    <name evidence="4" type="ORF">g.12295</name>
</gene>
<proteinExistence type="predicted"/>
<reference evidence="3" key="1">
    <citation type="submission" date="2015-12" db="EMBL/GenBank/DDBJ databases">
        <title>De novo transcriptome assembly of four potential Pierce s Disease insect vectors from Arizona vineyards.</title>
        <authorList>
            <person name="Tassone E.E."/>
        </authorList>
    </citation>
    <scope>NUCLEOTIDE SEQUENCE</scope>
</reference>
<accession>A0A1B6DI91</accession>
<feature type="coiled-coil region" evidence="1">
    <location>
        <begin position="29"/>
        <end position="63"/>
    </location>
</feature>
<protein>
    <submittedName>
        <fullName evidence="3">Uncharacterized protein</fullName>
    </submittedName>
</protein>
<evidence type="ECO:0000256" key="2">
    <source>
        <dbReference type="SAM" id="MobiDB-lite"/>
    </source>
</evidence>
<feature type="coiled-coil region" evidence="1">
    <location>
        <begin position="106"/>
        <end position="175"/>
    </location>
</feature>
<organism evidence="3">
    <name type="scientific">Clastoptera arizonana</name>
    <name type="common">Arizona spittle bug</name>
    <dbReference type="NCBI Taxonomy" id="38151"/>
    <lineage>
        <taxon>Eukaryota</taxon>
        <taxon>Metazoa</taxon>
        <taxon>Ecdysozoa</taxon>
        <taxon>Arthropoda</taxon>
        <taxon>Hexapoda</taxon>
        <taxon>Insecta</taxon>
        <taxon>Pterygota</taxon>
        <taxon>Neoptera</taxon>
        <taxon>Paraneoptera</taxon>
        <taxon>Hemiptera</taxon>
        <taxon>Auchenorrhyncha</taxon>
        <taxon>Cercopoidea</taxon>
        <taxon>Clastopteridae</taxon>
        <taxon>Clastoptera</taxon>
    </lineage>
</organism>
<dbReference type="EMBL" id="GEDC01011926">
    <property type="protein sequence ID" value="JAS25372.1"/>
    <property type="molecule type" value="Transcribed_RNA"/>
</dbReference>
<evidence type="ECO:0000313" key="4">
    <source>
        <dbReference type="EMBL" id="JAS33393.1"/>
    </source>
</evidence>
<keyword evidence="1" id="KW-0175">Coiled coil</keyword>
<name>A0A1B6DI91_9HEMI</name>
<evidence type="ECO:0000313" key="3">
    <source>
        <dbReference type="EMBL" id="JAS25372.1"/>
    </source>
</evidence>
<feature type="region of interest" description="Disordered" evidence="2">
    <location>
        <begin position="379"/>
        <end position="410"/>
    </location>
</feature>
<sequence length="410" mass="47244">MADLTAWKIRNEFDITELKRKLLEICHELQQKKSTIEILQKRLAAERTEKLNLQIDLDTAKTESKDNKFQIEATTNAFKLCEEKLKSSLATSIRDKLQMEATLKINDTLREQAGAMQAEITTLQNKVEDLERQLRLNMSSKDLSSAKQFKTHALLETLMTQIQSLEKDRQSSEKLTAFAIELGKRNKVLFEQSAVILKENEVQKDLLSKQVVALSSENDLLKEQVRLAQQSTPNTSEKSEDMMDIMKEWQNSVKEMKERAIEEAKETERLQSTLKNVVAEHFHLQNLESSDHKRIRELETILEEEKDQAKKPPSENIYQQTDKLEVVEIGCGSEAKPLHNNESQTDLLYHCTVEIQTDLDQGSINLPNYENKMVLSEYNPDSPPEKMVVSESGHSETDIDFYDMPTQKRM</sequence>
<evidence type="ECO:0000256" key="1">
    <source>
        <dbReference type="SAM" id="Coils"/>
    </source>
</evidence>
<dbReference type="AlphaFoldDB" id="A0A1B6DI91"/>
<dbReference type="EMBL" id="GEDC01003905">
    <property type="protein sequence ID" value="JAS33393.1"/>
    <property type="molecule type" value="Transcribed_RNA"/>
</dbReference>
<feature type="coiled-coil region" evidence="1">
    <location>
        <begin position="204"/>
        <end position="273"/>
    </location>
</feature>